<keyword evidence="3" id="KW-1185">Reference proteome</keyword>
<gene>
    <name evidence="2" type="ORF">TNCT_644461</name>
</gene>
<organism evidence="2 3">
    <name type="scientific">Trichonephila clavata</name>
    <name type="common">Joro spider</name>
    <name type="synonym">Nephila clavata</name>
    <dbReference type="NCBI Taxonomy" id="2740835"/>
    <lineage>
        <taxon>Eukaryota</taxon>
        <taxon>Metazoa</taxon>
        <taxon>Ecdysozoa</taxon>
        <taxon>Arthropoda</taxon>
        <taxon>Chelicerata</taxon>
        <taxon>Arachnida</taxon>
        <taxon>Araneae</taxon>
        <taxon>Araneomorphae</taxon>
        <taxon>Entelegynae</taxon>
        <taxon>Araneoidea</taxon>
        <taxon>Nephilidae</taxon>
        <taxon>Trichonephila</taxon>
    </lineage>
</organism>
<comment type="caution">
    <text evidence="2">The sequence shown here is derived from an EMBL/GenBank/DDBJ whole genome shotgun (WGS) entry which is preliminary data.</text>
</comment>
<proteinExistence type="predicted"/>
<accession>A0A8X6KFE9</accession>
<protein>
    <submittedName>
        <fullName evidence="2">Uncharacterized protein</fullName>
    </submittedName>
</protein>
<reference evidence="2" key="1">
    <citation type="submission" date="2020-07" db="EMBL/GenBank/DDBJ databases">
        <title>Multicomponent nature underlies the extraordinary mechanical properties of spider dragline silk.</title>
        <authorList>
            <person name="Kono N."/>
            <person name="Nakamura H."/>
            <person name="Mori M."/>
            <person name="Yoshida Y."/>
            <person name="Ohtoshi R."/>
            <person name="Malay A.D."/>
            <person name="Moran D.A.P."/>
            <person name="Tomita M."/>
            <person name="Numata K."/>
            <person name="Arakawa K."/>
        </authorList>
    </citation>
    <scope>NUCLEOTIDE SEQUENCE</scope>
</reference>
<dbReference type="Proteomes" id="UP000887116">
    <property type="component" value="Unassembled WGS sequence"/>
</dbReference>
<dbReference type="AlphaFoldDB" id="A0A8X6KFE9"/>
<feature type="region of interest" description="Disordered" evidence="1">
    <location>
        <begin position="109"/>
        <end position="129"/>
    </location>
</feature>
<sequence length="129" mass="14419">MTMFPQKDEIFRQDNASYHRKSTNQHFVAVEPIFDLHHCSRAALVYVLSSAPKRESRYDAILAKGRTGIELTCHLILDFPHKIELTSTTDELAVESSDIMTIVAKDKSANAHPLDGPLDDTLTSRDGPP</sequence>
<name>A0A8X6KFE9_TRICU</name>
<evidence type="ECO:0000313" key="2">
    <source>
        <dbReference type="EMBL" id="GFQ72079.1"/>
    </source>
</evidence>
<dbReference type="EMBL" id="BMAO01031066">
    <property type="protein sequence ID" value="GFQ72079.1"/>
    <property type="molecule type" value="Genomic_DNA"/>
</dbReference>
<evidence type="ECO:0000313" key="3">
    <source>
        <dbReference type="Proteomes" id="UP000887116"/>
    </source>
</evidence>
<evidence type="ECO:0000256" key="1">
    <source>
        <dbReference type="SAM" id="MobiDB-lite"/>
    </source>
</evidence>